<name>A0ABS2QD32_9BACI</name>
<feature type="transmembrane region" description="Helical" evidence="8">
    <location>
        <begin position="6"/>
        <end position="28"/>
    </location>
</feature>
<evidence type="ECO:0000256" key="6">
    <source>
        <dbReference type="ARBA" id="ARBA00022989"/>
    </source>
</evidence>
<evidence type="ECO:0000256" key="7">
    <source>
        <dbReference type="ARBA" id="ARBA00023136"/>
    </source>
</evidence>
<dbReference type="InterPro" id="IPR003211">
    <property type="entry name" value="AmiSUreI_transpt"/>
</dbReference>
<feature type="transmembrane region" description="Helical" evidence="8">
    <location>
        <begin position="178"/>
        <end position="198"/>
    </location>
</feature>
<evidence type="ECO:0000256" key="8">
    <source>
        <dbReference type="SAM" id="Phobius"/>
    </source>
</evidence>
<dbReference type="InterPro" id="IPR038523">
    <property type="entry name" value="AmiSUreI_transpt_sf"/>
</dbReference>
<keyword evidence="6 8" id="KW-1133">Transmembrane helix</keyword>
<comment type="similarity">
    <text evidence="2">Belongs to the AmiS/UreI family.</text>
</comment>
<keyword evidence="5 8" id="KW-0812">Transmembrane</keyword>
<feature type="transmembrane region" description="Helical" evidence="8">
    <location>
        <begin position="121"/>
        <end position="140"/>
    </location>
</feature>
<feature type="transmembrane region" description="Helical" evidence="8">
    <location>
        <begin position="62"/>
        <end position="80"/>
    </location>
</feature>
<keyword evidence="7 8" id="KW-0472">Membrane</keyword>
<reference evidence="9 10" key="1">
    <citation type="submission" date="2021-01" db="EMBL/GenBank/DDBJ databases">
        <title>Genomic Encyclopedia of Type Strains, Phase IV (KMG-IV): sequencing the most valuable type-strain genomes for metagenomic binning, comparative biology and taxonomic classification.</title>
        <authorList>
            <person name="Goeker M."/>
        </authorList>
    </citation>
    <scope>NUCLEOTIDE SEQUENCE [LARGE SCALE GENOMIC DNA]</scope>
    <source>
        <strain evidence="9 10">DSM 105482</strain>
    </source>
</reference>
<dbReference type="Gene3D" id="1.25.40.600">
    <property type="match status" value="1"/>
</dbReference>
<organism evidence="9 10">
    <name type="scientific">Peribacillus deserti</name>
    <dbReference type="NCBI Taxonomy" id="673318"/>
    <lineage>
        <taxon>Bacteria</taxon>
        <taxon>Bacillati</taxon>
        <taxon>Bacillota</taxon>
        <taxon>Bacilli</taxon>
        <taxon>Bacillales</taxon>
        <taxon>Bacillaceae</taxon>
        <taxon>Peribacillus</taxon>
    </lineage>
</organism>
<evidence type="ECO:0000256" key="2">
    <source>
        <dbReference type="ARBA" id="ARBA00010068"/>
    </source>
</evidence>
<comment type="subcellular location">
    <subcellularLocation>
        <location evidence="1">Cell membrane</location>
        <topology evidence="1">Multi-pass membrane protein</topology>
    </subcellularLocation>
</comment>
<dbReference type="CDD" id="cd13429">
    <property type="entry name" value="UreI_AmiS_like_2"/>
    <property type="match status" value="1"/>
</dbReference>
<feature type="transmembrane region" description="Helical" evidence="8">
    <location>
        <begin position="92"/>
        <end position="115"/>
    </location>
</feature>
<evidence type="ECO:0000256" key="1">
    <source>
        <dbReference type="ARBA" id="ARBA00004651"/>
    </source>
</evidence>
<protein>
    <submittedName>
        <fullName evidence="9">Membrane protein</fullName>
    </submittedName>
</protein>
<keyword evidence="4" id="KW-1003">Cell membrane</keyword>
<evidence type="ECO:0000256" key="4">
    <source>
        <dbReference type="ARBA" id="ARBA00022475"/>
    </source>
</evidence>
<keyword evidence="10" id="KW-1185">Reference proteome</keyword>
<gene>
    <name evidence="9" type="ORF">JOC77_000405</name>
</gene>
<accession>A0ABS2QD32</accession>
<evidence type="ECO:0000256" key="3">
    <source>
        <dbReference type="ARBA" id="ARBA00022448"/>
    </source>
</evidence>
<evidence type="ECO:0000256" key="5">
    <source>
        <dbReference type="ARBA" id="ARBA00022692"/>
    </source>
</evidence>
<dbReference type="Pfam" id="PF02293">
    <property type="entry name" value="AmiS_UreI"/>
    <property type="match status" value="1"/>
</dbReference>
<evidence type="ECO:0000313" key="10">
    <source>
        <dbReference type="Proteomes" id="UP000823486"/>
    </source>
</evidence>
<comment type="caution">
    <text evidence="9">The sequence shown here is derived from an EMBL/GenBank/DDBJ whole genome shotgun (WGS) entry which is preliminary data.</text>
</comment>
<dbReference type="EMBL" id="JAFBFI010000001">
    <property type="protein sequence ID" value="MBM7691002.1"/>
    <property type="molecule type" value="Genomic_DNA"/>
</dbReference>
<proteinExistence type="inferred from homology"/>
<evidence type="ECO:0000313" key="9">
    <source>
        <dbReference type="EMBL" id="MBM7691002.1"/>
    </source>
</evidence>
<dbReference type="Proteomes" id="UP000823486">
    <property type="component" value="Unassembled WGS sequence"/>
</dbReference>
<feature type="transmembrane region" description="Helical" evidence="8">
    <location>
        <begin position="152"/>
        <end position="172"/>
    </location>
</feature>
<feature type="transmembrane region" description="Helical" evidence="8">
    <location>
        <begin position="35"/>
        <end position="56"/>
    </location>
</feature>
<keyword evidence="3" id="KW-0813">Transport</keyword>
<sequence length="211" mass="23458">MVLPSIMGNVGLMLSGAALFLNALMLLGKVNDKSAAVFNLFVGAFQIIAPFYLIVVSDQSNWVVFENAAVFLFGLTYLYVGVTVLKGMNGTGLGYFSLWVSIICLVYTMAAIVHYHDIVNALTWLMWAFLWLLFFLINALQLELNEFVGKVAMVQSWVTLTLPALLSLTGIWEDLYNIWIVILVSSILYFCGVAYKLFNAGKISLHSVFSK</sequence>